<dbReference type="Proteomes" id="UP000309997">
    <property type="component" value="Unassembled WGS sequence"/>
</dbReference>
<dbReference type="EMBL" id="RCHU02000007">
    <property type="protein sequence ID" value="KAL3584063.1"/>
    <property type="molecule type" value="Genomic_DNA"/>
</dbReference>
<keyword evidence="2" id="KW-1185">Reference proteome</keyword>
<protein>
    <submittedName>
        <fullName evidence="1">Uncharacterized protein</fullName>
    </submittedName>
</protein>
<sequence>MDLQSCNGAGLYSLGTEVTAKSYGQNTRFLGYQESLMVGDFNMNKIRDHGDRNGNIAMAGVQQSISKLKLSRKLETGRRDCEIRPTFVSIACEIKTAVVYPLSTPNMKHQPMSEAEDQDIMILQSQVNHSKW</sequence>
<proteinExistence type="predicted"/>
<accession>A0ACC4BZF8</accession>
<comment type="caution">
    <text evidence="1">The sequence shown here is derived from an EMBL/GenBank/DDBJ whole genome shotgun (WGS) entry which is preliminary data.</text>
</comment>
<reference evidence="1 2" key="1">
    <citation type="journal article" date="2024" name="Plant Biotechnol. J.">
        <title>Genome and CRISPR/Cas9 system of a widespread forest tree (Populus alba) in the world.</title>
        <authorList>
            <person name="Liu Y.J."/>
            <person name="Jiang P.F."/>
            <person name="Han X.M."/>
            <person name="Li X.Y."/>
            <person name="Wang H.M."/>
            <person name="Wang Y.J."/>
            <person name="Wang X.X."/>
            <person name="Zeng Q.Y."/>
        </authorList>
    </citation>
    <scope>NUCLEOTIDE SEQUENCE [LARGE SCALE GENOMIC DNA]</scope>
    <source>
        <strain evidence="2">cv. PAL-ZL1</strain>
    </source>
</reference>
<organism evidence="1 2">
    <name type="scientific">Populus alba</name>
    <name type="common">White poplar</name>
    <dbReference type="NCBI Taxonomy" id="43335"/>
    <lineage>
        <taxon>Eukaryota</taxon>
        <taxon>Viridiplantae</taxon>
        <taxon>Streptophyta</taxon>
        <taxon>Embryophyta</taxon>
        <taxon>Tracheophyta</taxon>
        <taxon>Spermatophyta</taxon>
        <taxon>Magnoliopsida</taxon>
        <taxon>eudicotyledons</taxon>
        <taxon>Gunneridae</taxon>
        <taxon>Pentapetalae</taxon>
        <taxon>rosids</taxon>
        <taxon>fabids</taxon>
        <taxon>Malpighiales</taxon>
        <taxon>Salicaceae</taxon>
        <taxon>Saliceae</taxon>
        <taxon>Populus</taxon>
    </lineage>
</organism>
<name>A0ACC4BZF8_POPAL</name>
<evidence type="ECO:0000313" key="2">
    <source>
        <dbReference type="Proteomes" id="UP000309997"/>
    </source>
</evidence>
<gene>
    <name evidence="1" type="ORF">D5086_015124</name>
</gene>
<evidence type="ECO:0000313" key="1">
    <source>
        <dbReference type="EMBL" id="KAL3584063.1"/>
    </source>
</evidence>